<feature type="region of interest" description="Disordered" evidence="1">
    <location>
        <begin position="1"/>
        <end position="59"/>
    </location>
</feature>
<evidence type="ECO:0000313" key="3">
    <source>
        <dbReference type="Proteomes" id="UP000250321"/>
    </source>
</evidence>
<name>A0A314YZK7_PRUYE</name>
<gene>
    <name evidence="2" type="ORF">Pyn_23824</name>
</gene>
<protein>
    <submittedName>
        <fullName evidence="2">Uncharacterized protein</fullName>
    </submittedName>
</protein>
<dbReference type="Proteomes" id="UP000250321">
    <property type="component" value="Unassembled WGS sequence"/>
</dbReference>
<evidence type="ECO:0000313" key="2">
    <source>
        <dbReference type="EMBL" id="PQQ11527.1"/>
    </source>
</evidence>
<dbReference type="AlphaFoldDB" id="A0A314YZK7"/>
<accession>A0A314YZK7</accession>
<comment type="caution">
    <text evidence="2">The sequence shown here is derived from an EMBL/GenBank/DDBJ whole genome shotgun (WGS) entry which is preliminary data.</text>
</comment>
<evidence type="ECO:0000256" key="1">
    <source>
        <dbReference type="SAM" id="MobiDB-lite"/>
    </source>
</evidence>
<organism evidence="2 3">
    <name type="scientific">Prunus yedoensis var. nudiflora</name>
    <dbReference type="NCBI Taxonomy" id="2094558"/>
    <lineage>
        <taxon>Eukaryota</taxon>
        <taxon>Viridiplantae</taxon>
        <taxon>Streptophyta</taxon>
        <taxon>Embryophyta</taxon>
        <taxon>Tracheophyta</taxon>
        <taxon>Spermatophyta</taxon>
        <taxon>Magnoliopsida</taxon>
        <taxon>eudicotyledons</taxon>
        <taxon>Gunneridae</taxon>
        <taxon>Pentapetalae</taxon>
        <taxon>rosids</taxon>
        <taxon>fabids</taxon>
        <taxon>Rosales</taxon>
        <taxon>Rosaceae</taxon>
        <taxon>Amygdaloideae</taxon>
        <taxon>Amygdaleae</taxon>
        <taxon>Prunus</taxon>
    </lineage>
</organism>
<sequence>MTYDTLEGKDSSPPSVRDKRREDHNNGREKPDDKKGRFENSRQVIKRRSSSISKLSCQTPDLRGFPKGERIQIDIADITARTIIRWTSVMNSRMRLKH</sequence>
<dbReference type="EMBL" id="PJQY01000394">
    <property type="protein sequence ID" value="PQQ11527.1"/>
    <property type="molecule type" value="Genomic_DNA"/>
</dbReference>
<feature type="compositionally biased region" description="Basic and acidic residues" evidence="1">
    <location>
        <begin position="1"/>
        <end position="40"/>
    </location>
</feature>
<keyword evidence="3" id="KW-1185">Reference proteome</keyword>
<proteinExistence type="predicted"/>
<reference evidence="2 3" key="1">
    <citation type="submission" date="2018-02" db="EMBL/GenBank/DDBJ databases">
        <title>Draft genome of wild Prunus yedoensis var. nudiflora.</title>
        <authorList>
            <person name="Baek S."/>
            <person name="Kim J.-H."/>
            <person name="Choi K."/>
            <person name="Kim G.-B."/>
            <person name="Cho A."/>
            <person name="Jang H."/>
            <person name="Shin C.-H."/>
            <person name="Yu H.-J."/>
            <person name="Mun J.-H."/>
        </authorList>
    </citation>
    <scope>NUCLEOTIDE SEQUENCE [LARGE SCALE GENOMIC DNA]</scope>
    <source>
        <strain evidence="3">cv. Jeju island</strain>
        <tissue evidence="2">Leaf</tissue>
    </source>
</reference>